<evidence type="ECO:0000313" key="2">
    <source>
        <dbReference type="Proteomes" id="UP000673691"/>
    </source>
</evidence>
<dbReference type="PANTHER" id="PTHR11439">
    <property type="entry name" value="GAG-POL-RELATED RETROTRANSPOSON"/>
    <property type="match status" value="1"/>
</dbReference>
<dbReference type="Proteomes" id="UP000673691">
    <property type="component" value="Unassembled WGS sequence"/>
</dbReference>
<dbReference type="PANTHER" id="PTHR11439:SF483">
    <property type="entry name" value="PEPTIDE SYNTHASE GLIP-LIKE, PUTATIVE (AFU_ORTHOLOGUE AFUA_3G12920)-RELATED"/>
    <property type="match status" value="1"/>
</dbReference>
<evidence type="ECO:0008006" key="3">
    <source>
        <dbReference type="Google" id="ProtNLM"/>
    </source>
</evidence>
<protein>
    <recommendedName>
        <fullName evidence="3">Polyprotein</fullName>
    </recommendedName>
</protein>
<dbReference type="AlphaFoldDB" id="A0A8H7ZW53"/>
<organism evidence="1 2">
    <name type="scientific">Olpidium bornovanus</name>
    <dbReference type="NCBI Taxonomy" id="278681"/>
    <lineage>
        <taxon>Eukaryota</taxon>
        <taxon>Fungi</taxon>
        <taxon>Fungi incertae sedis</taxon>
        <taxon>Olpidiomycota</taxon>
        <taxon>Olpidiomycotina</taxon>
        <taxon>Olpidiomycetes</taxon>
        <taxon>Olpidiales</taxon>
        <taxon>Olpidiaceae</taxon>
        <taxon>Olpidium</taxon>
    </lineage>
</organism>
<name>A0A8H7ZW53_9FUNG</name>
<dbReference type="OrthoDB" id="1645289at2759"/>
<sequence>MRKHIPGGLVHWKSAKQSCTTLSSSEAELVAASATTQEIIWLCQIVTILHSPQSATNIFVDHRAVIELASHVTHNFRTKHINVRRLFNRDRVTYGQISIIPITTTANVTDTFTKSPKAQIHCMCCFTRSRS</sequence>
<accession>A0A8H7ZW53</accession>
<comment type="caution">
    <text evidence="1">The sequence shown here is derived from an EMBL/GenBank/DDBJ whole genome shotgun (WGS) entry which is preliminary data.</text>
</comment>
<evidence type="ECO:0000313" key="1">
    <source>
        <dbReference type="EMBL" id="KAG5460544.1"/>
    </source>
</evidence>
<proteinExistence type="predicted"/>
<reference evidence="1 2" key="1">
    <citation type="journal article" name="Sci. Rep.">
        <title>Genome-scale phylogenetic analyses confirm Olpidium as the closest living zoosporic fungus to the non-flagellated, terrestrial fungi.</title>
        <authorList>
            <person name="Chang Y."/>
            <person name="Rochon D."/>
            <person name="Sekimoto S."/>
            <person name="Wang Y."/>
            <person name="Chovatia M."/>
            <person name="Sandor L."/>
            <person name="Salamov A."/>
            <person name="Grigoriev I.V."/>
            <person name="Stajich J.E."/>
            <person name="Spatafora J.W."/>
        </authorList>
    </citation>
    <scope>NUCLEOTIDE SEQUENCE [LARGE SCALE GENOMIC DNA]</scope>
    <source>
        <strain evidence="1">S191</strain>
    </source>
</reference>
<gene>
    <name evidence="1" type="ORF">BJ554DRAFT_7397</name>
</gene>
<dbReference type="EMBL" id="JAEFCI010005065">
    <property type="protein sequence ID" value="KAG5460544.1"/>
    <property type="molecule type" value="Genomic_DNA"/>
</dbReference>
<keyword evidence="2" id="KW-1185">Reference proteome</keyword>
<dbReference type="CDD" id="cd09272">
    <property type="entry name" value="RNase_HI_RT_Ty1"/>
    <property type="match status" value="1"/>
</dbReference>